<dbReference type="GO" id="GO:0016020">
    <property type="term" value="C:membrane"/>
    <property type="evidence" value="ECO:0007669"/>
    <property type="project" value="InterPro"/>
</dbReference>
<sequence>MIVDLAMTVLLFCLMAYLLVGEAAHEWLGVAMFCLFILHHALNWNWHKNLIKGRYTPLRILQTGINVLILLSMIGLMVSGIIMSREVFDFLPISGGMGFARTLHMLASYWGFLFMSLHLGLHWSMMMGMMRKAAGIKKPAAIRTWLLRVLVILLAVFGVYAFIKNDIASYMLLRTHFVFFDMEQPLVLFFLEYLGMMALWAAIAYYIGKL</sequence>
<dbReference type="Pfam" id="PF14358">
    <property type="entry name" value="DUF4405"/>
    <property type="match status" value="1"/>
</dbReference>
<feature type="transmembrane region" description="Helical" evidence="1">
    <location>
        <begin position="27"/>
        <end position="46"/>
    </location>
</feature>
<keyword evidence="1" id="KW-1133">Transmembrane helix</keyword>
<dbReference type="AlphaFoldDB" id="A0A9D1K0Z8"/>
<protein>
    <submittedName>
        <fullName evidence="3">DUF4405 domain-containing protein</fullName>
    </submittedName>
</protein>
<evidence type="ECO:0000256" key="1">
    <source>
        <dbReference type="SAM" id="Phobius"/>
    </source>
</evidence>
<dbReference type="InterPro" id="IPR016174">
    <property type="entry name" value="Di-haem_cyt_TM"/>
</dbReference>
<comment type="caution">
    <text evidence="3">The sequence shown here is derived from an EMBL/GenBank/DDBJ whole genome shotgun (WGS) entry which is preliminary data.</text>
</comment>
<dbReference type="Proteomes" id="UP000824002">
    <property type="component" value="Unassembled WGS sequence"/>
</dbReference>
<proteinExistence type="predicted"/>
<feature type="transmembrane region" description="Helical" evidence="1">
    <location>
        <begin position="5"/>
        <end position="21"/>
    </location>
</feature>
<dbReference type="InterPro" id="IPR025517">
    <property type="entry name" value="DUF4405"/>
</dbReference>
<feature type="transmembrane region" description="Helical" evidence="1">
    <location>
        <begin position="103"/>
        <end position="124"/>
    </location>
</feature>
<accession>A0A9D1K0Z8</accession>
<dbReference type="EMBL" id="DVJP01000047">
    <property type="protein sequence ID" value="HIS76583.1"/>
    <property type="molecule type" value="Genomic_DNA"/>
</dbReference>
<feature type="transmembrane region" description="Helical" evidence="1">
    <location>
        <begin position="186"/>
        <end position="207"/>
    </location>
</feature>
<feature type="domain" description="Flavinylation-associated cytochrome" evidence="2">
    <location>
        <begin position="65"/>
        <end position="123"/>
    </location>
</feature>
<feature type="transmembrane region" description="Helical" evidence="1">
    <location>
        <begin position="58"/>
        <end position="83"/>
    </location>
</feature>
<organism evidence="3 4">
    <name type="scientific">Candidatus Merdivicinus excrementipullorum</name>
    <dbReference type="NCBI Taxonomy" id="2840867"/>
    <lineage>
        <taxon>Bacteria</taxon>
        <taxon>Bacillati</taxon>
        <taxon>Bacillota</taxon>
        <taxon>Clostridia</taxon>
        <taxon>Eubacteriales</taxon>
        <taxon>Oscillospiraceae</taxon>
        <taxon>Oscillospiraceae incertae sedis</taxon>
        <taxon>Candidatus Merdivicinus</taxon>
    </lineage>
</organism>
<name>A0A9D1K0Z8_9FIRM</name>
<reference evidence="3" key="2">
    <citation type="journal article" date="2021" name="PeerJ">
        <title>Extensive microbial diversity within the chicken gut microbiome revealed by metagenomics and culture.</title>
        <authorList>
            <person name="Gilroy R."/>
            <person name="Ravi A."/>
            <person name="Getino M."/>
            <person name="Pursley I."/>
            <person name="Horton D.L."/>
            <person name="Alikhan N.F."/>
            <person name="Baker D."/>
            <person name="Gharbi K."/>
            <person name="Hall N."/>
            <person name="Watson M."/>
            <person name="Adriaenssens E.M."/>
            <person name="Foster-Nyarko E."/>
            <person name="Jarju S."/>
            <person name="Secka A."/>
            <person name="Antonio M."/>
            <person name="Oren A."/>
            <person name="Chaudhuri R.R."/>
            <person name="La Ragione R."/>
            <person name="Hildebrand F."/>
            <person name="Pallen M.J."/>
        </authorList>
    </citation>
    <scope>NUCLEOTIDE SEQUENCE</scope>
    <source>
        <strain evidence="3">CHK199-13235</strain>
    </source>
</reference>
<keyword evidence="1" id="KW-0472">Membrane</keyword>
<gene>
    <name evidence="3" type="ORF">IAB51_07200</name>
</gene>
<dbReference type="GO" id="GO:0022904">
    <property type="term" value="P:respiratory electron transport chain"/>
    <property type="evidence" value="ECO:0007669"/>
    <property type="project" value="InterPro"/>
</dbReference>
<evidence type="ECO:0000313" key="4">
    <source>
        <dbReference type="Proteomes" id="UP000824002"/>
    </source>
</evidence>
<keyword evidence="1" id="KW-0812">Transmembrane</keyword>
<dbReference type="SUPFAM" id="SSF81342">
    <property type="entry name" value="Transmembrane di-heme cytochromes"/>
    <property type="match status" value="1"/>
</dbReference>
<evidence type="ECO:0000313" key="3">
    <source>
        <dbReference type="EMBL" id="HIS76583.1"/>
    </source>
</evidence>
<evidence type="ECO:0000259" key="2">
    <source>
        <dbReference type="Pfam" id="PF14358"/>
    </source>
</evidence>
<feature type="transmembrane region" description="Helical" evidence="1">
    <location>
        <begin position="145"/>
        <end position="163"/>
    </location>
</feature>
<reference evidence="3" key="1">
    <citation type="submission" date="2020-10" db="EMBL/GenBank/DDBJ databases">
        <authorList>
            <person name="Gilroy R."/>
        </authorList>
    </citation>
    <scope>NUCLEOTIDE SEQUENCE</scope>
    <source>
        <strain evidence="3">CHK199-13235</strain>
    </source>
</reference>